<dbReference type="Proteomes" id="UP001529491">
    <property type="component" value="Chromosome"/>
</dbReference>
<evidence type="ECO:0008006" key="3">
    <source>
        <dbReference type="Google" id="ProtNLM"/>
    </source>
</evidence>
<protein>
    <recommendedName>
        <fullName evidence="3">Sulfotransferase family protein</fullName>
    </recommendedName>
</protein>
<keyword evidence="2" id="KW-1185">Reference proteome</keyword>
<gene>
    <name evidence="1" type="ORF">RGE70_05710</name>
</gene>
<proteinExistence type="predicted"/>
<dbReference type="SUPFAM" id="SSF52540">
    <property type="entry name" value="P-loop containing nucleoside triphosphate hydrolases"/>
    <property type="match status" value="1"/>
</dbReference>
<sequence length="321" mass="36351">MSDSQLTALLSELERSLSLIDESKVIEPADPKSALPSGAKLINFSQPDSLLAKCDQVCAKYQNDKPVLRVIHHLACSGGSLISKCFSAMPNAFLLSEVHPHSYRHLPKNGAQFLPSDIATLAKQANFPHSDKLAKKIFTNAITATYEHVSQLGGILILRDHSHSDFCVGDKVATSSTVVSTLEQQFDIQSIATLRNPIDAYASLKKNWWLHFQPDDFDSYCDRVLKFLSQFEKSKIFFYEDFVNQPQQELANMCETLDLPFYDDFQFLFDVFNVTGDSGRKGNSITPRKRRDIEPELKEQIVKSSNFKLLCEQYHLDYFPK</sequence>
<dbReference type="InterPro" id="IPR027417">
    <property type="entry name" value="P-loop_NTPase"/>
</dbReference>
<dbReference type="Gene3D" id="3.40.50.300">
    <property type="entry name" value="P-loop containing nucleotide triphosphate hydrolases"/>
    <property type="match status" value="1"/>
</dbReference>
<accession>A0ABZ0K3G5</accession>
<name>A0ABZ0K3G5_9GAMM</name>
<reference evidence="1 2" key="1">
    <citation type="submission" date="2023-10" db="EMBL/GenBank/DDBJ databases">
        <title>Complete genome sequence of Shewanella sp. DAU334.</title>
        <authorList>
            <person name="Lee Y.-S."/>
            <person name="Jeong H.-R."/>
            <person name="Hwang E.-J."/>
            <person name="Choi Y.-L."/>
            <person name="Kim G.-D."/>
        </authorList>
    </citation>
    <scope>NUCLEOTIDE SEQUENCE [LARGE SCALE GENOMIC DNA]</scope>
    <source>
        <strain evidence="1 2">DAU334</strain>
    </source>
</reference>
<organism evidence="1 2">
    <name type="scientific">Shewanella youngdeokensis</name>
    <dbReference type="NCBI Taxonomy" id="2999068"/>
    <lineage>
        <taxon>Bacteria</taxon>
        <taxon>Pseudomonadati</taxon>
        <taxon>Pseudomonadota</taxon>
        <taxon>Gammaproteobacteria</taxon>
        <taxon>Alteromonadales</taxon>
        <taxon>Shewanellaceae</taxon>
        <taxon>Shewanella</taxon>
    </lineage>
</organism>
<evidence type="ECO:0000313" key="2">
    <source>
        <dbReference type="Proteomes" id="UP001529491"/>
    </source>
</evidence>
<dbReference type="RefSeq" id="WP_310470569.1">
    <property type="nucleotide sequence ID" value="NZ_CP136522.1"/>
</dbReference>
<dbReference type="EMBL" id="CP136522">
    <property type="protein sequence ID" value="WOT06295.1"/>
    <property type="molecule type" value="Genomic_DNA"/>
</dbReference>
<evidence type="ECO:0000313" key="1">
    <source>
        <dbReference type="EMBL" id="WOT06295.1"/>
    </source>
</evidence>